<dbReference type="PANTHER" id="PTHR43033:SF1">
    <property type="entry name" value="TRNA(ILE)-LYSIDINE SYNTHASE-RELATED"/>
    <property type="match status" value="1"/>
</dbReference>
<evidence type="ECO:0000313" key="9">
    <source>
        <dbReference type="Proteomes" id="UP000019226"/>
    </source>
</evidence>
<comment type="catalytic activity">
    <reaction evidence="5 6">
        <text>cytidine(34) in tRNA(Ile2) + L-lysine + ATP = lysidine(34) in tRNA(Ile2) + AMP + diphosphate + H(+)</text>
        <dbReference type="Rhea" id="RHEA:43744"/>
        <dbReference type="Rhea" id="RHEA-COMP:10625"/>
        <dbReference type="Rhea" id="RHEA-COMP:10670"/>
        <dbReference type="ChEBI" id="CHEBI:15378"/>
        <dbReference type="ChEBI" id="CHEBI:30616"/>
        <dbReference type="ChEBI" id="CHEBI:32551"/>
        <dbReference type="ChEBI" id="CHEBI:33019"/>
        <dbReference type="ChEBI" id="CHEBI:82748"/>
        <dbReference type="ChEBI" id="CHEBI:83665"/>
        <dbReference type="ChEBI" id="CHEBI:456215"/>
        <dbReference type="EC" id="6.3.4.19"/>
    </reaction>
</comment>
<name>A0ABN4CG23_9CORY</name>
<dbReference type="InterPro" id="IPR014729">
    <property type="entry name" value="Rossmann-like_a/b/a_fold"/>
</dbReference>
<keyword evidence="1 6" id="KW-0436">Ligase</keyword>
<comment type="domain">
    <text evidence="6">The N-terminal region contains the highly conserved SGGXDS motif, predicted to be a P-loop motif involved in ATP binding.</text>
</comment>
<keyword evidence="6" id="KW-0963">Cytoplasm</keyword>
<dbReference type="EC" id="6.3.4.19" evidence="6"/>
<dbReference type="InterPro" id="IPR011063">
    <property type="entry name" value="TilS/TtcA_N"/>
</dbReference>
<dbReference type="InterPro" id="IPR012795">
    <property type="entry name" value="tRNA_Ile_lys_synt_N"/>
</dbReference>
<keyword evidence="9" id="KW-1185">Reference proteome</keyword>
<dbReference type="Pfam" id="PF01171">
    <property type="entry name" value="ATP_bind_3"/>
    <property type="match status" value="1"/>
</dbReference>
<evidence type="ECO:0000256" key="2">
    <source>
        <dbReference type="ARBA" id="ARBA00022694"/>
    </source>
</evidence>
<evidence type="ECO:0000259" key="7">
    <source>
        <dbReference type="Pfam" id="PF01171"/>
    </source>
</evidence>
<keyword evidence="2 6" id="KW-0819">tRNA processing</keyword>
<dbReference type="RefSeq" id="WP_025388164.1">
    <property type="nucleotide sequence ID" value="NZ_CP004350.1"/>
</dbReference>
<gene>
    <name evidence="6" type="primary">tilS</name>
    <name evidence="8" type="ORF">CCASEI_12600</name>
</gene>
<dbReference type="Proteomes" id="UP000019226">
    <property type="component" value="Chromosome"/>
</dbReference>
<keyword evidence="4 6" id="KW-0067">ATP-binding</keyword>
<evidence type="ECO:0000256" key="4">
    <source>
        <dbReference type="ARBA" id="ARBA00022840"/>
    </source>
</evidence>
<dbReference type="InterPro" id="IPR012094">
    <property type="entry name" value="tRNA_Ile_lys_synt"/>
</dbReference>
<dbReference type="SUPFAM" id="SSF52402">
    <property type="entry name" value="Adenine nucleotide alpha hydrolases-like"/>
    <property type="match status" value="1"/>
</dbReference>
<dbReference type="PANTHER" id="PTHR43033">
    <property type="entry name" value="TRNA(ILE)-LYSIDINE SYNTHASE-RELATED"/>
    <property type="match status" value="1"/>
</dbReference>
<dbReference type="Gene3D" id="3.40.50.620">
    <property type="entry name" value="HUPs"/>
    <property type="match status" value="1"/>
</dbReference>
<accession>A0ABN4CG23</accession>
<reference evidence="9" key="1">
    <citation type="submission" date="2013-02" db="EMBL/GenBank/DDBJ databases">
        <title>The complete genome sequence of Corynebacterium casei LMG S-19264 (=DSM 44701).</title>
        <authorList>
            <person name="Ruckert C."/>
            <person name="Albersmeier A."/>
            <person name="Kalinowski J."/>
        </authorList>
    </citation>
    <scope>NUCLEOTIDE SEQUENCE [LARGE SCALE GENOMIC DNA]</scope>
    <source>
        <strain evidence="9">LMG S-19264</strain>
    </source>
</reference>
<dbReference type="GeneID" id="82878616"/>
<evidence type="ECO:0000256" key="1">
    <source>
        <dbReference type="ARBA" id="ARBA00022598"/>
    </source>
</evidence>
<dbReference type="EMBL" id="CP004350">
    <property type="protein sequence ID" value="AHI21070.1"/>
    <property type="molecule type" value="Genomic_DNA"/>
</dbReference>
<dbReference type="NCBIfam" id="TIGR02432">
    <property type="entry name" value="lysidine_TilS_N"/>
    <property type="match status" value="1"/>
</dbReference>
<keyword evidence="3 6" id="KW-0547">Nucleotide-binding</keyword>
<dbReference type="HAMAP" id="MF_01161">
    <property type="entry name" value="tRNA_Ile_lys_synt"/>
    <property type="match status" value="1"/>
</dbReference>
<evidence type="ECO:0000256" key="3">
    <source>
        <dbReference type="ARBA" id="ARBA00022741"/>
    </source>
</evidence>
<comment type="function">
    <text evidence="6">Ligates lysine onto the cytidine present at position 34 of the AUA codon-specific tRNA(Ile) that contains the anticodon CAU, in an ATP-dependent manner. Cytidine is converted to lysidine, thus changing the amino acid specificity of the tRNA from methionine to isoleucine.</text>
</comment>
<protein>
    <recommendedName>
        <fullName evidence="6">tRNA(Ile)-lysidine synthase</fullName>
        <ecNumber evidence="6">6.3.4.19</ecNumber>
    </recommendedName>
    <alternativeName>
        <fullName evidence="6">tRNA(Ile)-2-lysyl-cytidine synthase</fullName>
    </alternativeName>
    <alternativeName>
        <fullName evidence="6">tRNA(Ile)-lysidine synthetase</fullName>
    </alternativeName>
</protein>
<comment type="subcellular location">
    <subcellularLocation>
        <location evidence="6">Cytoplasm</location>
    </subcellularLocation>
</comment>
<sequence>MSADDLGNAEIPPFWPRKSPHFREVRTAVKQALETLEALGALSGQAFVAGRKSPQVIYVGLSGGADSLALVAALCAHTRGTDMRVHALCVDHGLQAGSRDVAEKAAAQARAWGALATVIAIDIDRDSPAGMEAEARWARYRAIAEVAGKAATQPGPVMVAHTAEDQAENLLLSSLRGHASAMSFATDIEGVQVLRPLLNIRRAHTQGACAELGVSVWNDPHNYREDFRRVAIRKQVLPMLSEIIGGDAIAPLAAAARDVAADDEVLNSLIPQEYDKGEGSIEKSEELDCNDLSLLAQPVRKRIIARWLVAKDILVTRAGLDGIDALCSAWSGQGGVAVADTYTKIPHSRLEVVRVGGKLRLLRFNAP</sequence>
<organism evidence="8 9">
    <name type="scientific">Corynebacterium casei LMG S-19264</name>
    <dbReference type="NCBI Taxonomy" id="1285583"/>
    <lineage>
        <taxon>Bacteria</taxon>
        <taxon>Bacillati</taxon>
        <taxon>Actinomycetota</taxon>
        <taxon>Actinomycetes</taxon>
        <taxon>Mycobacteriales</taxon>
        <taxon>Corynebacteriaceae</taxon>
        <taxon>Corynebacterium</taxon>
    </lineage>
</organism>
<feature type="domain" description="tRNA(Ile)-lysidine/2-thiocytidine synthase N-terminal" evidence="7">
    <location>
        <begin position="57"/>
        <end position="235"/>
    </location>
</feature>
<comment type="similarity">
    <text evidence="6">Belongs to the tRNA(Ile)-lysidine synthase family.</text>
</comment>
<evidence type="ECO:0000313" key="8">
    <source>
        <dbReference type="EMBL" id="AHI21070.1"/>
    </source>
</evidence>
<evidence type="ECO:0000256" key="6">
    <source>
        <dbReference type="HAMAP-Rule" id="MF_01161"/>
    </source>
</evidence>
<feature type="binding site" evidence="6">
    <location>
        <begin position="62"/>
        <end position="67"/>
    </location>
    <ligand>
        <name>ATP</name>
        <dbReference type="ChEBI" id="CHEBI:30616"/>
    </ligand>
</feature>
<dbReference type="CDD" id="cd01992">
    <property type="entry name" value="TilS_N"/>
    <property type="match status" value="1"/>
</dbReference>
<proteinExistence type="inferred from homology"/>
<evidence type="ECO:0000256" key="5">
    <source>
        <dbReference type="ARBA" id="ARBA00048539"/>
    </source>
</evidence>